<feature type="region of interest" description="Disordered" evidence="1">
    <location>
        <begin position="862"/>
        <end position="882"/>
    </location>
</feature>
<dbReference type="EMBL" id="CAXLJM020000046">
    <property type="protein sequence ID" value="CAL8110856.1"/>
    <property type="molecule type" value="Genomic_DNA"/>
</dbReference>
<comment type="caution">
    <text evidence="3">The sequence shown here is derived from an EMBL/GenBank/DDBJ whole genome shotgun (WGS) entry which is preliminary data.</text>
</comment>
<dbReference type="SMART" id="SM00451">
    <property type="entry name" value="ZnF_U1"/>
    <property type="match status" value="2"/>
</dbReference>
<sequence>MSSGQTYRDRGGGGGGDRDSSYRGSYNNRGGNFRGRGGSGYKPRRYWDSDDFYKDERDHGGRGRRRRSYSRSRSRSRSRSYSRSRSRTPPPRRARSRSPPRQPTEEYVPRPTEHAVPNPYEPYVPTKDPADTWTGSRLSVSQEYVPQANGQTAAALSQMNPYGNVESMYPPQYSEPPASLSLNNQAPPGYGYGHSQIPVAQYHQQPASDAGYSQHVNVSQMGAVAPPPPAISTSKPDKDEPSDTSKKKKDKRKKKKRHHSSSSSSSSSDDSSSESRKRRKSKKGRGTGGSSDSSSEDDKKDGGASKLTDQQKEALLKQRESYQIKLDILEREIKKLQNKQDELGRIRAERQLIDENLKLQAELKGRCKAVVIVLEKIDDVLNVRKSSTEKSKPPTAQPIVPPPPTLAPAIPPSQPDRKAFNDVDKKSGLTPLDFFDNGQHWCRLCNVFPATIQEMLAHFHSKEHHDQIQQVGIDEKPWHKRNSLIDSKPIPGAKKAPFRGMQFFSPVEGWYCRLCNDWMGDPHCAVEHLKNDVHNSNYRGENGKTCSFIGSDDENNRQAYNFLEEHPDWEHKWVNDREKALCSSGKQDTVVSSGKKSRFDDPHPIPIPMVQERKSNVSDDVESGKSIRVQMRNSLKSEEKEEVPRFTASLSEAPVNKDSGLEEWMNKPKVALDIDTQKFAAIVRQKHGAKEKDIREIKSNDSPNVKPTPPPAPPSSLRDRDLKKDDRRRPDKVELQLSSRDRDRDRYRERDSRNSRRRSRSRSRSRSRERRYGGGRRRSRTRSRSRSRDRNDRDRRERVERERPEVKEAVKKLPMIGKMPLYKRPALNKEKSEVEEKKATAPNVPPVIIPAARFLQKESLRREETHTSVYSNNTMSNSGFAYGTQPSYSEGYGLSGSIPSTGYPEASIDDEVVAEQSQSSSFHHLEVNEDHPTVEVKTVDKEGAPTALPDDFQQALDIIYSVGPTNPPGPVPQPVPPPAVEDSANGISDEPPAPGNTSADYEYGSVGSNGYPNYLGYQPYQQSFDGYAPVGYEELDDGPPGVGDGSSSAGAIRAAPPPASAGELQKDKPDVVERDPPPPGDDDMDDLRMLGIDVDDTAVVVKRNDGK</sequence>
<feature type="compositionally biased region" description="Basic and acidic residues" evidence="1">
    <location>
        <begin position="103"/>
        <end position="113"/>
    </location>
</feature>
<feature type="compositionally biased region" description="Pro residues" evidence="1">
    <location>
        <begin position="965"/>
        <end position="979"/>
    </location>
</feature>
<dbReference type="Proteomes" id="UP001642540">
    <property type="component" value="Unassembled WGS sequence"/>
</dbReference>
<feature type="compositionally biased region" description="Basic and acidic residues" evidence="1">
    <location>
        <begin position="296"/>
        <end position="319"/>
    </location>
</feature>
<name>A0ABP1QS86_9HEXA</name>
<protein>
    <recommendedName>
        <fullName evidence="2">U1-type domain-containing protein</fullName>
    </recommendedName>
</protein>
<evidence type="ECO:0000256" key="1">
    <source>
        <dbReference type="SAM" id="MobiDB-lite"/>
    </source>
</evidence>
<feature type="compositionally biased region" description="Basic and acidic residues" evidence="1">
    <location>
        <begin position="786"/>
        <end position="811"/>
    </location>
</feature>
<feature type="compositionally biased region" description="Polar residues" evidence="1">
    <location>
        <begin position="584"/>
        <end position="594"/>
    </location>
</feature>
<feature type="region of interest" description="Disordered" evidence="1">
    <location>
        <begin position="584"/>
        <end position="607"/>
    </location>
</feature>
<feature type="compositionally biased region" description="Polar residues" evidence="1">
    <location>
        <begin position="867"/>
        <end position="882"/>
    </location>
</feature>
<feature type="compositionally biased region" description="Basic residues" evidence="1">
    <location>
        <begin position="276"/>
        <end position="285"/>
    </location>
</feature>
<feature type="region of interest" description="Disordered" evidence="1">
    <location>
        <begin position="1"/>
        <end position="134"/>
    </location>
</feature>
<feature type="region of interest" description="Disordered" evidence="1">
    <location>
        <begin position="960"/>
        <end position="1005"/>
    </location>
</feature>
<feature type="region of interest" description="Disordered" evidence="1">
    <location>
        <begin position="912"/>
        <end position="932"/>
    </location>
</feature>
<accession>A0ABP1QS86</accession>
<feature type="region of interest" description="Disordered" evidence="1">
    <location>
        <begin position="165"/>
        <end position="319"/>
    </location>
</feature>
<feature type="compositionally biased region" description="Basic and acidic residues" evidence="1">
    <location>
        <begin position="45"/>
        <end position="61"/>
    </location>
</feature>
<evidence type="ECO:0000259" key="2">
    <source>
        <dbReference type="SMART" id="SM00451"/>
    </source>
</evidence>
<feature type="compositionally biased region" description="Basic and acidic residues" evidence="1">
    <location>
        <begin position="1064"/>
        <end position="1076"/>
    </location>
</feature>
<feature type="compositionally biased region" description="Low complexity" evidence="1">
    <location>
        <begin position="261"/>
        <end position="270"/>
    </location>
</feature>
<feature type="compositionally biased region" description="Basic and acidic residues" evidence="1">
    <location>
        <begin position="688"/>
        <end position="699"/>
    </location>
</feature>
<evidence type="ECO:0000313" key="3">
    <source>
        <dbReference type="EMBL" id="CAL8110856.1"/>
    </source>
</evidence>
<feature type="compositionally biased region" description="Pro residues" evidence="1">
    <location>
        <begin position="395"/>
        <end position="404"/>
    </location>
</feature>
<reference evidence="3 4" key="1">
    <citation type="submission" date="2024-08" db="EMBL/GenBank/DDBJ databases">
        <authorList>
            <person name="Cucini C."/>
            <person name="Frati F."/>
        </authorList>
    </citation>
    <scope>NUCLEOTIDE SEQUENCE [LARGE SCALE GENOMIC DNA]</scope>
</reference>
<feature type="compositionally biased region" description="Basic and acidic residues" evidence="1">
    <location>
        <begin position="7"/>
        <end position="21"/>
    </location>
</feature>
<feature type="compositionally biased region" description="Low complexity" evidence="1">
    <location>
        <begin position="22"/>
        <end position="31"/>
    </location>
</feature>
<feature type="compositionally biased region" description="Basic and acidic residues" evidence="1">
    <location>
        <begin position="923"/>
        <end position="932"/>
    </location>
</feature>
<organism evidence="3 4">
    <name type="scientific">Orchesella dallaii</name>
    <dbReference type="NCBI Taxonomy" id="48710"/>
    <lineage>
        <taxon>Eukaryota</taxon>
        <taxon>Metazoa</taxon>
        <taxon>Ecdysozoa</taxon>
        <taxon>Arthropoda</taxon>
        <taxon>Hexapoda</taxon>
        <taxon>Collembola</taxon>
        <taxon>Entomobryomorpha</taxon>
        <taxon>Entomobryoidea</taxon>
        <taxon>Orchesellidae</taxon>
        <taxon>Orchesellinae</taxon>
        <taxon>Orchesella</taxon>
    </lineage>
</organism>
<feature type="region of interest" description="Disordered" evidence="1">
    <location>
        <begin position="385"/>
        <end position="404"/>
    </location>
</feature>
<feature type="compositionally biased region" description="Basic and acidic residues" evidence="1">
    <location>
        <begin position="235"/>
        <end position="245"/>
    </location>
</feature>
<dbReference type="InterPro" id="IPR055309">
    <property type="entry name" value="Znf318-like"/>
</dbReference>
<feature type="domain" description="U1-type" evidence="2">
    <location>
        <begin position="437"/>
        <end position="471"/>
    </location>
</feature>
<dbReference type="InterPro" id="IPR003604">
    <property type="entry name" value="Matrin/U1-like-C_Znf_C2H2"/>
</dbReference>
<feature type="compositionally biased region" description="Basic residues" evidence="1">
    <location>
        <begin position="62"/>
        <end position="98"/>
    </location>
</feature>
<dbReference type="PANTHER" id="PTHR15577">
    <property type="entry name" value="ZINC FINGER CONTAINING PROTEIN"/>
    <property type="match status" value="1"/>
</dbReference>
<feature type="domain" description="U1-type" evidence="2">
    <location>
        <begin position="507"/>
        <end position="541"/>
    </location>
</feature>
<feature type="compositionally biased region" description="Basic residues" evidence="1">
    <location>
        <begin position="755"/>
        <end position="785"/>
    </location>
</feature>
<gene>
    <name evidence="3" type="ORF">ODALV1_LOCUS14492</name>
</gene>
<feature type="compositionally biased region" description="Basic and acidic residues" evidence="1">
    <location>
        <begin position="717"/>
        <end position="754"/>
    </location>
</feature>
<feature type="region of interest" description="Disordered" evidence="1">
    <location>
        <begin position="685"/>
        <end position="812"/>
    </location>
</feature>
<evidence type="ECO:0000313" key="4">
    <source>
        <dbReference type="Proteomes" id="UP001642540"/>
    </source>
</evidence>
<feature type="compositionally biased region" description="Basic residues" evidence="1">
    <location>
        <begin position="246"/>
        <end position="260"/>
    </location>
</feature>
<keyword evidence="4" id="KW-1185">Reference proteome</keyword>
<feature type="region of interest" description="Disordered" evidence="1">
    <location>
        <begin position="1028"/>
        <end position="1087"/>
    </location>
</feature>
<dbReference type="PANTHER" id="PTHR15577:SF2">
    <property type="entry name" value="ZINC FINGER PROTEIN 318"/>
    <property type="match status" value="1"/>
</dbReference>
<proteinExistence type="predicted"/>